<comment type="caution">
    <text evidence="1">The sequence shown here is derived from an EMBL/GenBank/DDBJ whole genome shotgun (WGS) entry which is preliminary data.</text>
</comment>
<protein>
    <submittedName>
        <fullName evidence="1">Uncharacterized protein</fullName>
    </submittedName>
</protein>
<reference evidence="1 2" key="1">
    <citation type="submission" date="2018-11" db="EMBL/GenBank/DDBJ databases">
        <title>Microbial catabolism of amino acid.</title>
        <authorList>
            <person name="Hibi M."/>
            <person name="Ogawa J."/>
        </authorList>
    </citation>
    <scope>NUCLEOTIDE SEQUENCE [LARGE SCALE GENOMIC DNA]</scope>
    <source>
        <strain evidence="1 2">C31-06</strain>
    </source>
</reference>
<keyword evidence="2" id="KW-1185">Reference proteome</keyword>
<dbReference type="EMBL" id="BHYM01000039">
    <property type="protein sequence ID" value="GCE41019.1"/>
    <property type="molecule type" value="Genomic_DNA"/>
</dbReference>
<name>A0A402CBP0_RHOWR</name>
<accession>A0A402CBP0</accession>
<proteinExistence type="predicted"/>
<organism evidence="1 2">
    <name type="scientific">Rhodococcus wratislaviensis</name>
    <name type="common">Tsukamurella wratislaviensis</name>
    <dbReference type="NCBI Taxonomy" id="44752"/>
    <lineage>
        <taxon>Bacteria</taxon>
        <taxon>Bacillati</taxon>
        <taxon>Actinomycetota</taxon>
        <taxon>Actinomycetes</taxon>
        <taxon>Mycobacteriales</taxon>
        <taxon>Nocardiaceae</taxon>
        <taxon>Rhodococcus</taxon>
    </lineage>
</organism>
<evidence type="ECO:0000313" key="1">
    <source>
        <dbReference type="EMBL" id="GCE41019.1"/>
    </source>
</evidence>
<gene>
    <name evidence="1" type="ORF">Rhow_004662</name>
</gene>
<evidence type="ECO:0000313" key="2">
    <source>
        <dbReference type="Proteomes" id="UP000287519"/>
    </source>
</evidence>
<dbReference type="Proteomes" id="UP000287519">
    <property type="component" value="Unassembled WGS sequence"/>
</dbReference>
<sequence length="406" mass="46383">MTPSTSTGSGKRTRHSTISGALQWTVALRQRCRPTVGGNPTAPDCFPVRRPRDSSRQRCCLRGRLLGLSDMKSVDDLRRNPATGGHIEALADRPLPNVLGRPLRRSLPHRRSVRRGLPRGRLPRGRLLRGRLLRGRLLRGCLLHSRLPRSDLLRPSRLCLNLLFLSVIERFYDLCRNPATGRHAETRTDRPLPNLIGRRRRRSLRRGRLLHGRRRHNRLPRGYLLSRLLSRSDLLRRTPCCLALLGLTLLGLSALEGFHDLRRNPTARGHIMTRTDRPLANLLGCPRRRGLPHSQSFRRSLRCDRLLRGYLFHSRLADGDLLRRNPCCPNLLRLTLLGLSALEGIHDLRRNPTTGRHIMTRTDRPLANLPGRLRRTFRTPRCLGHFVSPSSPGNRRTHTVTANFSR</sequence>
<dbReference type="AlphaFoldDB" id="A0A402CBP0"/>